<dbReference type="Pfam" id="PF07584">
    <property type="entry name" value="BatA"/>
    <property type="match status" value="1"/>
</dbReference>
<keyword evidence="8" id="KW-1185">Reference proteome</keyword>
<protein>
    <submittedName>
        <fullName evidence="7">Ca-activated chloride channel family protein</fullName>
    </submittedName>
</protein>
<evidence type="ECO:0000313" key="7">
    <source>
        <dbReference type="EMBL" id="MDQ0290328.1"/>
    </source>
</evidence>
<gene>
    <name evidence="7" type="ORF">J3R75_002435</name>
</gene>
<evidence type="ECO:0000256" key="5">
    <source>
        <dbReference type="SAM" id="Phobius"/>
    </source>
</evidence>
<proteinExistence type="predicted"/>
<evidence type="ECO:0000256" key="1">
    <source>
        <dbReference type="ARBA" id="ARBA00022475"/>
    </source>
</evidence>
<dbReference type="InterPro" id="IPR002035">
    <property type="entry name" value="VWF_A"/>
</dbReference>
<keyword evidence="2 5" id="KW-0812">Transmembrane</keyword>
<dbReference type="PANTHER" id="PTHR22550">
    <property type="entry name" value="SPORE GERMINATION PROTEIN"/>
    <property type="match status" value="1"/>
</dbReference>
<sequence>MTVVWQSLAMLHYLWLLPAVLLLLLYAGYRRRQALLRFAEYGMLERLTAQLSLARRRWKYALLLLALALLVIALARPSWNPVPRDIRREGRDVVFVLDVSKSMLADDLKPNRLERAKLAINDCLDVLEGDRIGLLVFAGTAVVRCPLTLDYGFFRMMLSDVDTDSVSRGGTMIGDAMRKAMRDIFDNQERQYKDLVLITDGEDQGSFPVEAAKQLGDMGVRILAIGLGDEGDGTPLLITDEQGRRSFLKHDGQVVHSRLDADTLREMVAATPGGRYLPVGTGNVDLGAVYRNLIANAEKRELESQTIERYEEKFQIFLGAALFLLAFEGVLSERRKRL</sequence>
<dbReference type="InterPro" id="IPR050768">
    <property type="entry name" value="UPF0353/GerABKA_families"/>
</dbReference>
<dbReference type="SMART" id="SM00327">
    <property type="entry name" value="VWA"/>
    <property type="match status" value="1"/>
</dbReference>
<evidence type="ECO:0000256" key="3">
    <source>
        <dbReference type="ARBA" id="ARBA00022989"/>
    </source>
</evidence>
<name>A0AAE3VH02_9BACT</name>
<accession>A0AAE3VH02</accession>
<evidence type="ECO:0000259" key="6">
    <source>
        <dbReference type="PROSITE" id="PS50234"/>
    </source>
</evidence>
<dbReference type="Proteomes" id="UP001238163">
    <property type="component" value="Unassembled WGS sequence"/>
</dbReference>
<keyword evidence="1" id="KW-1003">Cell membrane</keyword>
<dbReference type="AlphaFoldDB" id="A0AAE3VH02"/>
<dbReference type="PROSITE" id="PS50234">
    <property type="entry name" value="VWFA"/>
    <property type="match status" value="1"/>
</dbReference>
<dbReference type="InterPro" id="IPR024163">
    <property type="entry name" value="Aerotolerance_reg_N"/>
</dbReference>
<reference evidence="7" key="1">
    <citation type="submission" date="2023-07" db="EMBL/GenBank/DDBJ databases">
        <title>Genomic Encyclopedia of Type Strains, Phase IV (KMG-IV): sequencing the most valuable type-strain genomes for metagenomic binning, comparative biology and taxonomic classification.</title>
        <authorList>
            <person name="Goeker M."/>
        </authorList>
    </citation>
    <scope>NUCLEOTIDE SEQUENCE</scope>
    <source>
        <strain evidence="7">DSM 24202</strain>
    </source>
</reference>
<evidence type="ECO:0000256" key="4">
    <source>
        <dbReference type="ARBA" id="ARBA00023136"/>
    </source>
</evidence>
<comment type="caution">
    <text evidence="7">The sequence shown here is derived from an EMBL/GenBank/DDBJ whole genome shotgun (WGS) entry which is preliminary data.</text>
</comment>
<dbReference type="InterPro" id="IPR036465">
    <property type="entry name" value="vWFA_dom_sf"/>
</dbReference>
<dbReference type="Pfam" id="PF13519">
    <property type="entry name" value="VWA_2"/>
    <property type="match status" value="1"/>
</dbReference>
<evidence type="ECO:0000256" key="2">
    <source>
        <dbReference type="ARBA" id="ARBA00022692"/>
    </source>
</evidence>
<dbReference type="RefSeq" id="WP_307261782.1">
    <property type="nucleotide sequence ID" value="NZ_JAUSVL010000001.1"/>
</dbReference>
<keyword evidence="4 5" id="KW-0472">Membrane</keyword>
<dbReference type="PANTHER" id="PTHR22550:SF5">
    <property type="entry name" value="LEUCINE ZIPPER PROTEIN 4"/>
    <property type="match status" value="1"/>
</dbReference>
<feature type="transmembrane region" description="Helical" evidence="5">
    <location>
        <begin position="60"/>
        <end position="79"/>
    </location>
</feature>
<dbReference type="EMBL" id="JAUSVL010000001">
    <property type="protein sequence ID" value="MDQ0290328.1"/>
    <property type="molecule type" value="Genomic_DNA"/>
</dbReference>
<dbReference type="SUPFAM" id="SSF53300">
    <property type="entry name" value="vWA-like"/>
    <property type="match status" value="1"/>
</dbReference>
<keyword evidence="3 5" id="KW-1133">Transmembrane helix</keyword>
<organism evidence="7 8">
    <name type="scientific">Oligosphaera ethanolica</name>
    <dbReference type="NCBI Taxonomy" id="760260"/>
    <lineage>
        <taxon>Bacteria</taxon>
        <taxon>Pseudomonadati</taxon>
        <taxon>Lentisphaerota</taxon>
        <taxon>Oligosphaeria</taxon>
        <taxon>Oligosphaerales</taxon>
        <taxon>Oligosphaeraceae</taxon>
        <taxon>Oligosphaera</taxon>
    </lineage>
</organism>
<feature type="transmembrane region" description="Helical" evidence="5">
    <location>
        <begin position="12"/>
        <end position="29"/>
    </location>
</feature>
<evidence type="ECO:0000313" key="8">
    <source>
        <dbReference type="Proteomes" id="UP001238163"/>
    </source>
</evidence>
<dbReference type="Gene3D" id="3.40.50.410">
    <property type="entry name" value="von Willebrand factor, type A domain"/>
    <property type="match status" value="1"/>
</dbReference>
<feature type="domain" description="VWFA" evidence="6">
    <location>
        <begin position="92"/>
        <end position="268"/>
    </location>
</feature>